<dbReference type="PROSITE" id="PS00387">
    <property type="entry name" value="PPASE"/>
    <property type="match status" value="1"/>
</dbReference>
<sequence length="259" mass="29659">MASQICSQMGKLSISKVLEGTLGNHGFKIMYRSINKNTFISPWHDIPLQASANHYYFVNEIPMHTLKKMEVNTKEQFNPIIQDEKKGKLREFTYRLDAGGIPFNYGMLPQTWEDPKKLIHVPFGQVKDGVYQPTVAVQGDNDPIDVVEISDVALEMGEVYKIKVFGILAMIDEGEMDWKVIGRVVSESETSTQQPDEDLQDIYDIPKGKINDIIDWFRMYKTTDGKPENHFGFNTTVLDKAYAKHIINQTHKHWSAMSK</sequence>
<dbReference type="KEGG" id="ngr:NAEGRDRAFT_74919"/>
<dbReference type="GO" id="GO:0005737">
    <property type="term" value="C:cytoplasm"/>
    <property type="evidence" value="ECO:0007669"/>
    <property type="project" value="InterPro"/>
</dbReference>
<dbReference type="InParanoid" id="D2W0N2"/>
<dbReference type="InterPro" id="IPR036649">
    <property type="entry name" value="Pyrophosphatase_sf"/>
</dbReference>
<dbReference type="GO" id="GO:0006796">
    <property type="term" value="P:phosphate-containing compound metabolic process"/>
    <property type="evidence" value="ECO:0007669"/>
    <property type="project" value="InterPro"/>
</dbReference>
<dbReference type="GeneID" id="8853711"/>
<accession>D2W0N2</accession>
<dbReference type="Pfam" id="PF00719">
    <property type="entry name" value="Pyrophosphatase"/>
    <property type="match status" value="1"/>
</dbReference>
<evidence type="ECO:0000256" key="6">
    <source>
        <dbReference type="ARBA" id="ARBA00022842"/>
    </source>
</evidence>
<proteinExistence type="inferred from homology"/>
<dbReference type="Proteomes" id="UP000006671">
    <property type="component" value="Unassembled WGS sequence"/>
</dbReference>
<dbReference type="SUPFAM" id="SSF50324">
    <property type="entry name" value="Inorganic pyrophosphatase"/>
    <property type="match status" value="1"/>
</dbReference>
<organism evidence="8">
    <name type="scientific">Naegleria gruberi</name>
    <name type="common">Amoeba</name>
    <dbReference type="NCBI Taxonomy" id="5762"/>
    <lineage>
        <taxon>Eukaryota</taxon>
        <taxon>Discoba</taxon>
        <taxon>Heterolobosea</taxon>
        <taxon>Tetramitia</taxon>
        <taxon>Eutetramitia</taxon>
        <taxon>Vahlkampfiidae</taxon>
        <taxon>Naegleria</taxon>
    </lineage>
</organism>
<protein>
    <recommendedName>
        <fullName evidence="3">inorganic diphosphatase</fullName>
        <ecNumber evidence="3">3.6.1.1</ecNumber>
    </recommendedName>
</protein>
<keyword evidence="8" id="KW-1185">Reference proteome</keyword>
<dbReference type="eggNOG" id="KOG1626">
    <property type="taxonomic scope" value="Eukaryota"/>
</dbReference>
<dbReference type="OrthoDB" id="1608002at2759"/>
<keyword evidence="6" id="KW-0460">Magnesium</keyword>
<dbReference type="FunCoup" id="D2W0N2">
    <property type="interactions" value="327"/>
</dbReference>
<dbReference type="InterPro" id="IPR008162">
    <property type="entry name" value="Pyrophosphatase"/>
</dbReference>
<dbReference type="Gene3D" id="3.90.80.10">
    <property type="entry name" value="Inorganic pyrophosphatase"/>
    <property type="match status" value="1"/>
</dbReference>
<comment type="cofactor">
    <cofactor evidence="1">
        <name>Mg(2+)</name>
        <dbReference type="ChEBI" id="CHEBI:18420"/>
    </cofactor>
</comment>
<dbReference type="STRING" id="5762.D2W0N2"/>
<evidence type="ECO:0000256" key="5">
    <source>
        <dbReference type="ARBA" id="ARBA00022801"/>
    </source>
</evidence>
<comment type="similarity">
    <text evidence="2">Belongs to the PPase family.</text>
</comment>
<dbReference type="EMBL" id="GG738919">
    <property type="protein sequence ID" value="EFC37366.1"/>
    <property type="molecule type" value="Genomic_DNA"/>
</dbReference>
<evidence type="ECO:0000313" key="8">
    <source>
        <dbReference type="Proteomes" id="UP000006671"/>
    </source>
</evidence>
<evidence type="ECO:0000256" key="3">
    <source>
        <dbReference type="ARBA" id="ARBA00012146"/>
    </source>
</evidence>
<evidence type="ECO:0000256" key="1">
    <source>
        <dbReference type="ARBA" id="ARBA00001946"/>
    </source>
</evidence>
<keyword evidence="5" id="KW-0378">Hydrolase</keyword>
<evidence type="ECO:0000256" key="2">
    <source>
        <dbReference type="ARBA" id="ARBA00006220"/>
    </source>
</evidence>
<evidence type="ECO:0000313" key="7">
    <source>
        <dbReference type="EMBL" id="EFC37366.1"/>
    </source>
</evidence>
<dbReference type="PANTHER" id="PTHR10286">
    <property type="entry name" value="INORGANIC PYROPHOSPHATASE"/>
    <property type="match status" value="1"/>
</dbReference>
<evidence type="ECO:0000256" key="4">
    <source>
        <dbReference type="ARBA" id="ARBA00022723"/>
    </source>
</evidence>
<name>D2W0N2_NAEGR</name>
<keyword evidence="4" id="KW-0479">Metal-binding</keyword>
<dbReference type="VEuPathDB" id="AmoebaDB:NAEGRDRAFT_74919"/>
<reference evidence="7 8" key="1">
    <citation type="journal article" date="2010" name="Cell">
        <title>The genome of Naegleria gruberi illuminates early eukaryotic versatility.</title>
        <authorList>
            <person name="Fritz-Laylin L.K."/>
            <person name="Prochnik S.E."/>
            <person name="Ginger M.L."/>
            <person name="Dacks J.B."/>
            <person name="Carpenter M.L."/>
            <person name="Field M.C."/>
            <person name="Kuo A."/>
            <person name="Paredez A."/>
            <person name="Chapman J."/>
            <person name="Pham J."/>
            <person name="Shu S."/>
            <person name="Neupane R."/>
            <person name="Cipriano M."/>
            <person name="Mancuso J."/>
            <person name="Tu H."/>
            <person name="Salamov A."/>
            <person name="Lindquist E."/>
            <person name="Shapiro H."/>
            <person name="Lucas S."/>
            <person name="Grigoriev I.V."/>
            <person name="Cande W.Z."/>
            <person name="Fulton C."/>
            <person name="Rokhsar D.S."/>
            <person name="Dawson S.C."/>
        </authorList>
    </citation>
    <scope>NUCLEOTIDE SEQUENCE [LARGE SCALE GENOMIC DNA]</scope>
    <source>
        <strain evidence="7 8">NEG-M</strain>
    </source>
</reference>
<dbReference type="RefSeq" id="XP_002670110.1">
    <property type="nucleotide sequence ID" value="XM_002670064.1"/>
</dbReference>
<dbReference type="EC" id="3.6.1.1" evidence="3"/>
<gene>
    <name evidence="7" type="ORF">NAEGRDRAFT_74919</name>
</gene>
<dbReference type="AlphaFoldDB" id="D2W0N2"/>
<dbReference type="GO" id="GO:0004427">
    <property type="term" value="F:inorganic diphosphate phosphatase activity"/>
    <property type="evidence" value="ECO:0007669"/>
    <property type="project" value="UniProtKB-EC"/>
</dbReference>
<dbReference type="OMA" id="KEVDRWH"/>
<dbReference type="GO" id="GO:0000287">
    <property type="term" value="F:magnesium ion binding"/>
    <property type="evidence" value="ECO:0007669"/>
    <property type="project" value="InterPro"/>
</dbReference>